<protein>
    <submittedName>
        <fullName evidence="2">Glycophorin-A</fullName>
    </submittedName>
</protein>
<organism evidence="1 2">
    <name type="scientific">Rhabditophanes sp. KR3021</name>
    <dbReference type="NCBI Taxonomy" id="114890"/>
    <lineage>
        <taxon>Eukaryota</taxon>
        <taxon>Metazoa</taxon>
        <taxon>Ecdysozoa</taxon>
        <taxon>Nematoda</taxon>
        <taxon>Chromadorea</taxon>
        <taxon>Rhabditida</taxon>
        <taxon>Tylenchina</taxon>
        <taxon>Panagrolaimomorpha</taxon>
        <taxon>Strongyloidoidea</taxon>
        <taxon>Alloionematidae</taxon>
        <taxon>Rhabditophanes</taxon>
    </lineage>
</organism>
<proteinExistence type="predicted"/>
<sequence length="124" mass="14141">MKFLILFATLAVAIHASQLNDEPGTSVVESEHFGEANEHTITKRETEGSKKKKHQNREHLMQIRKDYNVYSFTQQDYPAMFAIILGISLILVIAIVFIAVGMWTMDPGKDSIIYRMTTPKLKKD</sequence>
<evidence type="ECO:0000313" key="2">
    <source>
        <dbReference type="WBParaSite" id="RSKR_0000025900.1"/>
    </source>
</evidence>
<name>A0AC35TGD2_9BILA</name>
<accession>A0AC35TGD2</accession>
<dbReference type="WBParaSite" id="RSKR_0000025900.1">
    <property type="protein sequence ID" value="RSKR_0000025900.1"/>
    <property type="gene ID" value="RSKR_0000025900"/>
</dbReference>
<reference evidence="2" key="1">
    <citation type="submission" date="2016-11" db="UniProtKB">
        <authorList>
            <consortium name="WormBaseParasite"/>
        </authorList>
    </citation>
    <scope>IDENTIFICATION</scope>
    <source>
        <strain evidence="2">KR3021</strain>
    </source>
</reference>
<evidence type="ECO:0000313" key="1">
    <source>
        <dbReference type="Proteomes" id="UP000095286"/>
    </source>
</evidence>
<dbReference type="Proteomes" id="UP000095286">
    <property type="component" value="Unplaced"/>
</dbReference>